<dbReference type="SUPFAM" id="SSF116734">
    <property type="entry name" value="DNA methylase specificity domain"/>
    <property type="match status" value="2"/>
</dbReference>
<evidence type="ECO:0000256" key="2">
    <source>
        <dbReference type="ARBA" id="ARBA00022747"/>
    </source>
</evidence>
<keyword evidence="6" id="KW-0540">Nuclease</keyword>
<name>A0ABY3TYT6_9MYCO</name>
<dbReference type="Gene3D" id="3.90.220.20">
    <property type="entry name" value="DNA methylase specificity domains"/>
    <property type="match status" value="2"/>
</dbReference>
<keyword evidence="3" id="KW-0238">DNA-binding</keyword>
<keyword evidence="7" id="KW-1185">Reference proteome</keyword>
<dbReference type="GO" id="GO:0016787">
    <property type="term" value="F:hydrolase activity"/>
    <property type="evidence" value="ECO:0007669"/>
    <property type="project" value="UniProtKB-KW"/>
</dbReference>
<organism evidence="6 7">
    <name type="scientific">Mycolicibacillus parakoreensis</name>
    <dbReference type="NCBI Taxonomy" id="1069221"/>
    <lineage>
        <taxon>Bacteria</taxon>
        <taxon>Bacillati</taxon>
        <taxon>Actinomycetota</taxon>
        <taxon>Actinomycetes</taxon>
        <taxon>Mycobacteriales</taxon>
        <taxon>Mycobacteriaceae</taxon>
        <taxon>Mycolicibacillus</taxon>
    </lineage>
</organism>
<accession>A0ABY3TYT6</accession>
<comment type="subunit">
    <text evidence="4">The methyltransferase is composed of M and S polypeptides.</text>
</comment>
<dbReference type="RefSeq" id="WP_240171119.1">
    <property type="nucleotide sequence ID" value="NZ_CP092365.1"/>
</dbReference>
<evidence type="ECO:0000256" key="1">
    <source>
        <dbReference type="ARBA" id="ARBA00010923"/>
    </source>
</evidence>
<dbReference type="InterPro" id="IPR044946">
    <property type="entry name" value="Restrct_endonuc_typeI_TRD_sf"/>
</dbReference>
<reference evidence="6" key="1">
    <citation type="submission" date="2022-08" db="EMBL/GenBank/DDBJ databases">
        <title>Complete genome sequence of 14 non-tuberculosis mycobacteria type-strains.</title>
        <authorList>
            <person name="Igarashi Y."/>
            <person name="Osugi A."/>
            <person name="Mitarai S."/>
        </authorList>
    </citation>
    <scope>NUCLEOTIDE SEQUENCE</scope>
    <source>
        <strain evidence="6">DSM 45575</strain>
    </source>
</reference>
<feature type="domain" description="Type I restriction modification DNA specificity" evidence="5">
    <location>
        <begin position="21"/>
        <end position="168"/>
    </location>
</feature>
<dbReference type="InterPro" id="IPR000055">
    <property type="entry name" value="Restrct_endonuc_typeI_TRD"/>
</dbReference>
<dbReference type="CDD" id="cd17266">
    <property type="entry name" value="RMtype1_S_Sau1132ORF3780P-TRD2-CR2_like"/>
    <property type="match status" value="1"/>
</dbReference>
<evidence type="ECO:0000256" key="3">
    <source>
        <dbReference type="ARBA" id="ARBA00023125"/>
    </source>
</evidence>
<sequence length="400" mass="44407">MSTGRPTSPSLIPWLYGADLPEDWYTSKVKHLAPQMRAGETITAESIEEIGLYPVYGGNGLRGYTGSRTHSGTRILIGRQGALCGNVHLVRGEFWASEHAIVVEPRDDVDPRWFAYLLRVMDLGQYSQTVAQPGIGTTQINALEVPVPSPGEQRAIADFLDRETARIDRLITEQQRLIDLLRERRETVSSVLFGHRVGHGDRLKWRFSERDDRARSAANELPLMSVSISWGVRRRDEVTDDEARAEDLAGYKICRRGELVINRMRAFQGALGIAPEDGIVSPDYAVLCPGADVDGDWLASVMRCDVFVGEMARRIKGIGSADLGSARTPRINISDLAEIRVDVPSTLSQVDELQKLRSETVKIDSLLVETEKFIELSQERRSALITAAVTGQIDVRDEVA</sequence>
<dbReference type="Pfam" id="PF01420">
    <property type="entry name" value="Methylase_S"/>
    <property type="match status" value="1"/>
</dbReference>
<evidence type="ECO:0000313" key="7">
    <source>
        <dbReference type="Proteomes" id="UP001055200"/>
    </source>
</evidence>
<evidence type="ECO:0000256" key="4">
    <source>
        <dbReference type="ARBA" id="ARBA00038652"/>
    </source>
</evidence>
<keyword evidence="6" id="KW-0378">Hydrolase</keyword>
<gene>
    <name evidence="6" type="ORF">MIU77_00130</name>
</gene>
<dbReference type="GO" id="GO:0004519">
    <property type="term" value="F:endonuclease activity"/>
    <property type="evidence" value="ECO:0007669"/>
    <property type="project" value="UniProtKB-KW"/>
</dbReference>
<proteinExistence type="inferred from homology"/>
<dbReference type="PANTHER" id="PTHR43140:SF1">
    <property type="entry name" value="TYPE I RESTRICTION ENZYME ECOKI SPECIFICITY SUBUNIT"/>
    <property type="match status" value="1"/>
</dbReference>
<dbReference type="EMBL" id="CP092365">
    <property type="protein sequence ID" value="ULN52850.1"/>
    <property type="molecule type" value="Genomic_DNA"/>
</dbReference>
<protein>
    <submittedName>
        <fullName evidence="6">Restriction endonuclease subunit S</fullName>
        <ecNumber evidence="6">3.1.21.-</ecNumber>
    </submittedName>
</protein>
<dbReference type="EC" id="3.1.21.-" evidence="6"/>
<dbReference type="InterPro" id="IPR051212">
    <property type="entry name" value="Type-I_RE_S_subunit"/>
</dbReference>
<evidence type="ECO:0000259" key="5">
    <source>
        <dbReference type="Pfam" id="PF01420"/>
    </source>
</evidence>
<keyword evidence="2" id="KW-0680">Restriction system</keyword>
<keyword evidence="6" id="KW-0255">Endonuclease</keyword>
<evidence type="ECO:0000313" key="6">
    <source>
        <dbReference type="EMBL" id="ULN52850.1"/>
    </source>
</evidence>
<comment type="similarity">
    <text evidence="1">Belongs to the type-I restriction system S methylase family.</text>
</comment>
<dbReference type="PANTHER" id="PTHR43140">
    <property type="entry name" value="TYPE-1 RESTRICTION ENZYME ECOKI SPECIFICITY PROTEIN"/>
    <property type="match status" value="1"/>
</dbReference>
<dbReference type="Proteomes" id="UP001055200">
    <property type="component" value="Chromosome"/>
</dbReference>